<comment type="caution">
    <text evidence="1">The sequence shown here is derived from an EMBL/GenBank/DDBJ whole genome shotgun (WGS) entry which is preliminary data.</text>
</comment>
<reference evidence="1 2" key="1">
    <citation type="journal article" date="2022" name="DNA Res.">
        <title>Chromosomal-level genome assembly of the orchid tree Bauhinia variegata (Leguminosae; Cercidoideae) supports the allotetraploid origin hypothesis of Bauhinia.</title>
        <authorList>
            <person name="Zhong Y."/>
            <person name="Chen Y."/>
            <person name="Zheng D."/>
            <person name="Pang J."/>
            <person name="Liu Y."/>
            <person name="Luo S."/>
            <person name="Meng S."/>
            <person name="Qian L."/>
            <person name="Wei D."/>
            <person name="Dai S."/>
            <person name="Zhou R."/>
        </authorList>
    </citation>
    <scope>NUCLEOTIDE SEQUENCE [LARGE SCALE GENOMIC DNA]</scope>
    <source>
        <strain evidence="1">BV-YZ2020</strain>
    </source>
</reference>
<dbReference type="Proteomes" id="UP000828941">
    <property type="component" value="Chromosome 1"/>
</dbReference>
<evidence type="ECO:0000313" key="1">
    <source>
        <dbReference type="EMBL" id="KAI4356066.1"/>
    </source>
</evidence>
<accession>A0ACB9Q5G8</accession>
<sequence length="114" mass="12785">MTQKCKKCGLEAHNERSCEGLPKSKAKASSTQDDCKEKSQKSQFQHPQQLTKTREGGRKKPKESRGKREYVTIKIVQAASARTMFRLADLIISSQDSTRSIVTLHGALHVQNDN</sequence>
<organism evidence="1 2">
    <name type="scientific">Bauhinia variegata</name>
    <name type="common">Purple orchid tree</name>
    <name type="synonym">Phanera variegata</name>
    <dbReference type="NCBI Taxonomy" id="167791"/>
    <lineage>
        <taxon>Eukaryota</taxon>
        <taxon>Viridiplantae</taxon>
        <taxon>Streptophyta</taxon>
        <taxon>Embryophyta</taxon>
        <taxon>Tracheophyta</taxon>
        <taxon>Spermatophyta</taxon>
        <taxon>Magnoliopsida</taxon>
        <taxon>eudicotyledons</taxon>
        <taxon>Gunneridae</taxon>
        <taxon>Pentapetalae</taxon>
        <taxon>rosids</taxon>
        <taxon>fabids</taxon>
        <taxon>Fabales</taxon>
        <taxon>Fabaceae</taxon>
        <taxon>Cercidoideae</taxon>
        <taxon>Cercideae</taxon>
        <taxon>Bauhiniinae</taxon>
        <taxon>Bauhinia</taxon>
    </lineage>
</organism>
<evidence type="ECO:0000313" key="2">
    <source>
        <dbReference type="Proteomes" id="UP000828941"/>
    </source>
</evidence>
<name>A0ACB9Q5G8_BAUVA</name>
<gene>
    <name evidence="1" type="ORF">L6164_000117</name>
</gene>
<dbReference type="EMBL" id="CM039426">
    <property type="protein sequence ID" value="KAI4356066.1"/>
    <property type="molecule type" value="Genomic_DNA"/>
</dbReference>
<keyword evidence="2" id="KW-1185">Reference proteome</keyword>
<proteinExistence type="predicted"/>
<protein>
    <submittedName>
        <fullName evidence="1">Uncharacterized protein</fullName>
    </submittedName>
</protein>